<keyword evidence="3" id="KW-1133">Transmembrane helix</keyword>
<name>A0A507R266_MONPU</name>
<proteinExistence type="predicted"/>
<feature type="compositionally biased region" description="Polar residues" evidence="2">
    <location>
        <begin position="8"/>
        <end position="22"/>
    </location>
</feature>
<feature type="domain" description="FHA" evidence="4">
    <location>
        <begin position="189"/>
        <end position="246"/>
    </location>
</feature>
<feature type="compositionally biased region" description="Basic and acidic residues" evidence="2">
    <location>
        <begin position="402"/>
        <end position="412"/>
    </location>
</feature>
<feature type="region of interest" description="Disordered" evidence="2">
    <location>
        <begin position="675"/>
        <end position="695"/>
    </location>
</feature>
<evidence type="ECO:0000259" key="4">
    <source>
        <dbReference type="PROSITE" id="PS50006"/>
    </source>
</evidence>
<dbReference type="InterPro" id="IPR008984">
    <property type="entry name" value="SMAD_FHA_dom_sf"/>
</dbReference>
<comment type="caution">
    <text evidence="5">The sequence shown here is derived from an EMBL/GenBank/DDBJ whole genome shotgun (WGS) entry which is preliminary data.</text>
</comment>
<organism evidence="5 6">
    <name type="scientific">Monascus purpureus</name>
    <name type="common">Red mold</name>
    <name type="synonym">Monascus anka</name>
    <dbReference type="NCBI Taxonomy" id="5098"/>
    <lineage>
        <taxon>Eukaryota</taxon>
        <taxon>Fungi</taxon>
        <taxon>Dikarya</taxon>
        <taxon>Ascomycota</taxon>
        <taxon>Pezizomycotina</taxon>
        <taxon>Eurotiomycetes</taxon>
        <taxon>Eurotiomycetidae</taxon>
        <taxon>Eurotiales</taxon>
        <taxon>Aspergillaceae</taxon>
        <taxon>Monascus</taxon>
    </lineage>
</organism>
<evidence type="ECO:0000313" key="6">
    <source>
        <dbReference type="Proteomes" id="UP000319663"/>
    </source>
</evidence>
<feature type="compositionally biased region" description="Polar residues" evidence="2">
    <location>
        <begin position="71"/>
        <end position="80"/>
    </location>
</feature>
<dbReference type="SUPFAM" id="SSF49879">
    <property type="entry name" value="SMAD/FHA domain"/>
    <property type="match status" value="1"/>
</dbReference>
<dbReference type="CDD" id="cd22679">
    <property type="entry name" value="FHA_SLMAP"/>
    <property type="match status" value="1"/>
</dbReference>
<feature type="coiled-coil region" evidence="1">
    <location>
        <begin position="498"/>
        <end position="539"/>
    </location>
</feature>
<feature type="region of interest" description="Disordered" evidence="2">
    <location>
        <begin position="397"/>
        <end position="491"/>
    </location>
</feature>
<protein>
    <recommendedName>
        <fullName evidence="4">FHA domain-containing protein</fullName>
    </recommendedName>
</protein>
<dbReference type="STRING" id="5098.A0A507R266"/>
<dbReference type="EMBL" id="VIFY01000017">
    <property type="protein sequence ID" value="TQB75647.1"/>
    <property type="molecule type" value="Genomic_DNA"/>
</dbReference>
<feature type="compositionally biased region" description="Polar residues" evidence="2">
    <location>
        <begin position="120"/>
        <end position="130"/>
    </location>
</feature>
<accession>A0A507R266</accession>
<evidence type="ECO:0000256" key="2">
    <source>
        <dbReference type="SAM" id="MobiDB-lite"/>
    </source>
</evidence>
<reference evidence="5 6" key="1">
    <citation type="submission" date="2019-06" db="EMBL/GenBank/DDBJ databases">
        <title>Wine fermentation using esterase from Monascus purpureus.</title>
        <authorList>
            <person name="Geng C."/>
            <person name="Zhang Y."/>
        </authorList>
    </citation>
    <scope>NUCLEOTIDE SEQUENCE [LARGE SCALE GENOMIC DNA]</scope>
    <source>
        <strain evidence="5">HQ1</strain>
    </source>
</reference>
<evidence type="ECO:0000313" key="5">
    <source>
        <dbReference type="EMBL" id="TQB75647.1"/>
    </source>
</evidence>
<dbReference type="PANTHER" id="PTHR15715">
    <property type="entry name" value="CENTROSOMAL PROTEIN OF 170 KDA"/>
    <property type="match status" value="1"/>
</dbReference>
<dbReference type="Pfam" id="PF00498">
    <property type="entry name" value="FHA"/>
    <property type="match status" value="1"/>
</dbReference>
<feature type="transmembrane region" description="Helical" evidence="3">
    <location>
        <begin position="733"/>
        <end position="752"/>
    </location>
</feature>
<gene>
    <name evidence="5" type="ORF">MPDQ_002265</name>
</gene>
<keyword evidence="3" id="KW-0812">Transmembrane</keyword>
<feature type="coiled-coil region" evidence="1">
    <location>
        <begin position="600"/>
        <end position="641"/>
    </location>
</feature>
<dbReference type="Gene3D" id="2.60.200.20">
    <property type="match status" value="1"/>
</dbReference>
<sequence length="758" mass="82137">MTAVASPPSVQSGRLGWYNSSDGGQGGLSSVKTDEVSRMFMPRKSLQRSNSSSSLGSNSSASTVSISSQSTNAGQNTNSELGAWPSSKKKPSRSIWPSAKSEPVSGVTNARSQAAPVLSTGPTASSTMSAIHQPSHVLPSQHILQASPQNGARQVNGSSGDPPAILTLIPLNGTFEKKHITVPYYPEVLRIGRQTNAKTVPTPVNGYFDSKVLSRQHAEVWADRNGKIWIRDVKSSNGTFVNAIRLSPDSRESDPHELHENDILELGIDIVSEDQKTIVHQKVSAKVEHAGIYGAGLNILDLNFGDLDPASGNGLLSSPLNQPVSHFRGRSGSTASNRSTQSVASSQMSALQQQRQANYWNSPITIEHVVKRLTNEMKQARQQAHDLRQTDDFLKAASKPGGVEKERSKHSPLDGNSLHRQLNGRQKLPRVDSLSRFSDPPAPPPQQPLPEKPDAPPRNGGDAFSALKRSDTEKPKSPGSNSPASRESSQILSLIEALSSAKREIDSQGARVKELEGLLRQERTAREWAEERARKLERLSGDGKKEIEAGSRLEPFIEKEQGSAFEIPTQESTLQSNGDITDAAPAVDKSAGDAAADLKTKQLEQRLQGLMQEMEEMKQQVAAFKQQAQKEEAEKLEARKSLAEMIDMLRRERSQDSQVPQAGTATDAQSLVTMSDASSAGEEVEFPRSGAQDLTGESLESDMLPHTKEIEHDATALSPCQGRYNLLEQSSPYASMLGVVLLGVGLMAYLNGWQKLDK</sequence>
<dbReference type="Proteomes" id="UP000319663">
    <property type="component" value="Unassembled WGS sequence"/>
</dbReference>
<evidence type="ECO:0000256" key="1">
    <source>
        <dbReference type="SAM" id="Coils"/>
    </source>
</evidence>
<keyword evidence="1" id="KW-0175">Coiled coil</keyword>
<feature type="compositionally biased region" description="Pro residues" evidence="2">
    <location>
        <begin position="440"/>
        <end position="450"/>
    </location>
</feature>
<dbReference type="PANTHER" id="PTHR15715:SF46">
    <property type="entry name" value="TO VACUOLE TARGETING VPS64, PUTATIVE (AFU_ORTHOLOGUE AFUA_2G02420)-RELATED"/>
    <property type="match status" value="1"/>
</dbReference>
<feature type="region of interest" description="Disordered" evidence="2">
    <location>
        <begin position="1"/>
        <end position="130"/>
    </location>
</feature>
<keyword evidence="3" id="KW-0472">Membrane</keyword>
<keyword evidence="6" id="KW-1185">Reference proteome</keyword>
<dbReference type="SMART" id="SM00240">
    <property type="entry name" value="FHA"/>
    <property type="match status" value="1"/>
</dbReference>
<feature type="compositionally biased region" description="Polar residues" evidence="2">
    <location>
        <begin position="478"/>
        <end position="491"/>
    </location>
</feature>
<dbReference type="GO" id="GO:0005737">
    <property type="term" value="C:cytoplasm"/>
    <property type="evidence" value="ECO:0007669"/>
    <property type="project" value="TreeGrafter"/>
</dbReference>
<feature type="region of interest" description="Disordered" evidence="2">
    <location>
        <begin position="319"/>
        <end position="350"/>
    </location>
</feature>
<dbReference type="OrthoDB" id="687730at2759"/>
<dbReference type="AlphaFoldDB" id="A0A507R266"/>
<evidence type="ECO:0000256" key="3">
    <source>
        <dbReference type="SAM" id="Phobius"/>
    </source>
</evidence>
<dbReference type="InterPro" id="IPR000253">
    <property type="entry name" value="FHA_dom"/>
</dbReference>
<dbReference type="PROSITE" id="PS50006">
    <property type="entry name" value="FHA_DOMAIN"/>
    <property type="match status" value="1"/>
</dbReference>
<feature type="compositionally biased region" description="Low complexity" evidence="2">
    <location>
        <begin position="47"/>
        <end position="70"/>
    </location>
</feature>
<dbReference type="InterPro" id="IPR051176">
    <property type="entry name" value="Cent_Immune-Sig_Mod"/>
</dbReference>
<feature type="compositionally biased region" description="Polar residues" evidence="2">
    <location>
        <begin position="331"/>
        <end position="350"/>
    </location>
</feature>